<keyword evidence="1" id="KW-0812">Transmembrane</keyword>
<accession>A0A7X3SLZ8</accession>
<sequence>MPYYKKPTFWIITAAAIICLTVFILFSRNLKEDSSNPAASADDKKHSASFSAAIIEADEHSLLVEPVEGSAELSSSDRISIPIEYMPKYPTPKVGDIISIQYNGEIMESYPAQLGEIYDIRFIETDSGRLHYHNNWYNREGLTAETIEWLTWYNSLTEEEQLAVSHVPADLLELEGLANGSDMEAETKDAD</sequence>
<dbReference type="EMBL" id="WUQX01000003">
    <property type="protein sequence ID" value="MXP79168.1"/>
    <property type="molecule type" value="Genomic_DNA"/>
</dbReference>
<evidence type="ECO:0000313" key="2">
    <source>
        <dbReference type="EMBL" id="MXP79168.1"/>
    </source>
</evidence>
<name>A0A7X3SLZ8_9FIRM</name>
<evidence type="ECO:0000313" key="3">
    <source>
        <dbReference type="Proteomes" id="UP000460412"/>
    </source>
</evidence>
<comment type="caution">
    <text evidence="2">The sequence shown here is derived from an EMBL/GenBank/DDBJ whole genome shotgun (WGS) entry which is preliminary data.</text>
</comment>
<keyword evidence="1" id="KW-1133">Transmembrane helix</keyword>
<proteinExistence type="predicted"/>
<dbReference type="Proteomes" id="UP000460412">
    <property type="component" value="Unassembled WGS sequence"/>
</dbReference>
<keyword evidence="2" id="KW-0614">Plasmid</keyword>
<geneLocation type="plasmid" evidence="2">
    <name>unnamed</name>
</geneLocation>
<protein>
    <submittedName>
        <fullName evidence="2">Uncharacterized protein</fullName>
    </submittedName>
</protein>
<reference evidence="2 3" key="1">
    <citation type="submission" date="2019-12" db="EMBL/GenBank/DDBJ databases">
        <title>Sporaefaciens musculi gen. nov., sp. nov., a novel bacterium isolated from the caecum of an obese mouse.</title>
        <authorList>
            <person name="Rasmussen T.S."/>
            <person name="Streidl T."/>
            <person name="Hitch T.C.A."/>
            <person name="Wortmann E."/>
            <person name="Deptula P."/>
            <person name="Hansen M."/>
            <person name="Nielsen D.S."/>
            <person name="Clavel T."/>
            <person name="Vogensen F.K."/>
        </authorList>
    </citation>
    <scope>NUCLEOTIDE SEQUENCE [LARGE SCALE GENOMIC DNA]</scope>
    <source>
        <strain evidence="2 3">WCA-9-b2</strain>
        <plasmid evidence="2">unnamed</plasmid>
    </source>
</reference>
<dbReference type="RefSeq" id="WP_159757863.1">
    <property type="nucleotide sequence ID" value="NZ_WUQX01000003.1"/>
</dbReference>
<gene>
    <name evidence="2" type="ORF">GN277_28865</name>
</gene>
<dbReference type="AlphaFoldDB" id="A0A7X3SLZ8"/>
<organism evidence="2 3">
    <name type="scientific">Sporofaciens musculi</name>
    <dbReference type="NCBI Taxonomy" id="2681861"/>
    <lineage>
        <taxon>Bacteria</taxon>
        <taxon>Bacillati</taxon>
        <taxon>Bacillota</taxon>
        <taxon>Clostridia</taxon>
        <taxon>Lachnospirales</taxon>
        <taxon>Lachnospiraceae</taxon>
        <taxon>Sporofaciens</taxon>
    </lineage>
</organism>
<feature type="transmembrane region" description="Helical" evidence="1">
    <location>
        <begin position="7"/>
        <end position="26"/>
    </location>
</feature>
<keyword evidence="1" id="KW-0472">Membrane</keyword>
<evidence type="ECO:0000256" key="1">
    <source>
        <dbReference type="SAM" id="Phobius"/>
    </source>
</evidence>
<keyword evidence="3" id="KW-1185">Reference proteome</keyword>